<evidence type="ECO:0000256" key="2">
    <source>
        <dbReference type="ARBA" id="ARBA00022481"/>
    </source>
</evidence>
<dbReference type="InterPro" id="IPR045584">
    <property type="entry name" value="Pilin-like"/>
</dbReference>
<dbReference type="GO" id="GO:0016020">
    <property type="term" value="C:membrane"/>
    <property type="evidence" value="ECO:0007669"/>
    <property type="project" value="UniProtKB-SubCell"/>
</dbReference>
<evidence type="ECO:0000256" key="4">
    <source>
        <dbReference type="ARBA" id="ARBA00022989"/>
    </source>
</evidence>
<keyword evidence="2" id="KW-0488">Methylation</keyword>
<evidence type="ECO:0000256" key="1">
    <source>
        <dbReference type="ARBA" id="ARBA00004167"/>
    </source>
</evidence>
<dbReference type="InterPro" id="IPR012902">
    <property type="entry name" value="N_methyl_site"/>
</dbReference>
<keyword evidence="5 6" id="KW-0472">Membrane</keyword>
<evidence type="ECO:0000256" key="5">
    <source>
        <dbReference type="ARBA" id="ARBA00023136"/>
    </source>
</evidence>
<evidence type="ECO:0000313" key="11">
    <source>
        <dbReference type="Proteomes" id="UP000478995"/>
    </source>
</evidence>
<dbReference type="OrthoDB" id="1819208at2"/>
<evidence type="ECO:0000313" key="9">
    <source>
        <dbReference type="EMBL" id="QRI51780.1"/>
    </source>
</evidence>
<evidence type="ECO:0000256" key="6">
    <source>
        <dbReference type="SAM" id="Phobius"/>
    </source>
</evidence>
<reference evidence="9" key="3">
    <citation type="submission" date="2021-02" db="EMBL/GenBank/DDBJ databases">
        <authorList>
            <person name="Dover N."/>
            <person name="Barash J.R."/>
            <person name="Bell J.M."/>
            <person name="Sylvester M.D."/>
            <person name="Arnon S."/>
        </authorList>
    </citation>
    <scope>NUCLEOTIDE SEQUENCE</scope>
    <source>
        <strain evidence="9">IBCA10-7060</strain>
    </source>
</reference>
<name>A0A0A2HHF8_CLOBO</name>
<dbReference type="EMBL" id="CP069280">
    <property type="protein sequence ID" value="QRI51780.1"/>
    <property type="molecule type" value="Genomic_DNA"/>
</dbReference>
<reference evidence="9 12" key="1">
    <citation type="journal article" date="2014" name="J. Infect. Dis.">
        <title>Molecular characterization of a novel botulinum neurotoxin type H gene.</title>
        <authorList>
            <person name="Dover N."/>
            <person name="Barash J.R."/>
            <person name="Hill K.K."/>
            <person name="Xie G."/>
            <person name="Arnon S.S."/>
        </authorList>
    </citation>
    <scope>NUCLEOTIDE SEQUENCE [LARGE SCALE GENOMIC DNA]</scope>
    <source>
        <strain evidence="9 12">IBCA10-7060</strain>
    </source>
</reference>
<evidence type="ECO:0000313" key="7">
    <source>
        <dbReference type="EMBL" id="NFF01813.1"/>
    </source>
</evidence>
<dbReference type="GeneID" id="5187219"/>
<dbReference type="EMBL" id="SWND01000004">
    <property type="protein sequence ID" value="NFF01813.1"/>
    <property type="molecule type" value="Genomic_DNA"/>
</dbReference>
<dbReference type="PANTHER" id="PTHR30093:SF44">
    <property type="entry name" value="TYPE II SECRETION SYSTEM CORE PROTEIN G"/>
    <property type="match status" value="1"/>
</dbReference>
<dbReference type="SUPFAM" id="SSF54523">
    <property type="entry name" value="Pili subunits"/>
    <property type="match status" value="1"/>
</dbReference>
<dbReference type="Gene3D" id="3.30.700.10">
    <property type="entry name" value="Glycoprotein, Type 4 Pilin"/>
    <property type="match status" value="1"/>
</dbReference>
<dbReference type="PANTHER" id="PTHR30093">
    <property type="entry name" value="GENERAL SECRETION PATHWAY PROTEIN G"/>
    <property type="match status" value="1"/>
</dbReference>
<sequence>MNLTLEKMKKKKGFTLIELMVVISIILVLASFLVPKLTAYKDKAKDTKAINTGKQIQVAAINSYNENSETFNSNNLKEDIETFTGITVDSASESKVGKAVDIAYTSDNENYIVQIDLEGNNYTVKKNSKTIFPK</sequence>
<accession>A0A0A2HHF8</accession>
<dbReference type="PROSITE" id="PS00409">
    <property type="entry name" value="PROKAR_NTER_METHYL"/>
    <property type="match status" value="1"/>
</dbReference>
<dbReference type="Proteomes" id="UP000478995">
    <property type="component" value="Unassembled WGS sequence"/>
</dbReference>
<comment type="subcellular location">
    <subcellularLocation>
        <location evidence="1">Membrane</location>
        <topology evidence="1">Single-pass membrane protein</topology>
    </subcellularLocation>
</comment>
<evidence type="ECO:0000313" key="10">
    <source>
        <dbReference type="Proteomes" id="UP000472521"/>
    </source>
</evidence>
<gene>
    <name evidence="8" type="ORF">FC794_05465</name>
    <name evidence="7" type="ORF">FCV25_08490</name>
    <name evidence="9" type="ORF">JQS73_09860</name>
</gene>
<reference evidence="10 11" key="2">
    <citation type="submission" date="2019-04" db="EMBL/GenBank/DDBJ databases">
        <title>Genome sequencing of Clostridium botulinum Groups I-IV and Clostridium butyricum.</title>
        <authorList>
            <person name="Brunt J."/>
            <person name="Van Vliet A.H.M."/>
            <person name="Stringer S.C."/>
            <person name="Carter A.T."/>
            <person name="Peck M.W."/>
        </authorList>
    </citation>
    <scope>NUCLEOTIDE SEQUENCE [LARGE SCALE GENOMIC DNA]</scope>
    <source>
        <strain evidence="8 11">IFR 18/037</strain>
        <strain evidence="7 10">IFR 18/054</strain>
    </source>
</reference>
<dbReference type="AlphaFoldDB" id="A0A0A2HHF8"/>
<dbReference type="NCBIfam" id="TIGR02532">
    <property type="entry name" value="IV_pilin_GFxxxE"/>
    <property type="match status" value="1"/>
</dbReference>
<keyword evidence="4 6" id="KW-1133">Transmembrane helix</keyword>
<dbReference type="OMA" id="NYKSHEN"/>
<evidence type="ECO:0000313" key="8">
    <source>
        <dbReference type="EMBL" id="NFG16248.1"/>
    </source>
</evidence>
<feature type="transmembrane region" description="Helical" evidence="6">
    <location>
        <begin position="12"/>
        <end position="34"/>
    </location>
</feature>
<dbReference type="RefSeq" id="WP_011986447.1">
    <property type="nucleotide sequence ID" value="NZ_AP014696.1"/>
</dbReference>
<proteinExistence type="predicted"/>
<dbReference type="Pfam" id="PF07963">
    <property type="entry name" value="N_methyl"/>
    <property type="match status" value="1"/>
</dbReference>
<dbReference type="Proteomes" id="UP000472521">
    <property type="component" value="Unassembled WGS sequence"/>
</dbReference>
<evidence type="ECO:0000256" key="3">
    <source>
        <dbReference type="ARBA" id="ARBA00022692"/>
    </source>
</evidence>
<dbReference type="EMBL" id="SWOY01000001">
    <property type="protein sequence ID" value="NFG16248.1"/>
    <property type="molecule type" value="Genomic_DNA"/>
</dbReference>
<protein>
    <submittedName>
        <fullName evidence="7">Type II secretion system protein</fullName>
    </submittedName>
</protein>
<keyword evidence="3 6" id="KW-0812">Transmembrane</keyword>
<evidence type="ECO:0000313" key="12">
    <source>
        <dbReference type="Proteomes" id="UP000663464"/>
    </source>
</evidence>
<organism evidence="7 10">
    <name type="scientific">Clostridium botulinum</name>
    <dbReference type="NCBI Taxonomy" id="1491"/>
    <lineage>
        <taxon>Bacteria</taxon>
        <taxon>Bacillati</taxon>
        <taxon>Bacillota</taxon>
        <taxon>Clostridia</taxon>
        <taxon>Eubacteriales</taxon>
        <taxon>Clostridiaceae</taxon>
        <taxon>Clostridium</taxon>
    </lineage>
</organism>
<dbReference type="Proteomes" id="UP000663464">
    <property type="component" value="Chromosome"/>
</dbReference>